<dbReference type="NCBIfam" id="TIGR02063">
    <property type="entry name" value="RNase_R"/>
    <property type="match status" value="1"/>
</dbReference>
<dbReference type="InterPro" id="IPR013223">
    <property type="entry name" value="RNase_B_OB_dom"/>
</dbReference>
<evidence type="ECO:0000313" key="12">
    <source>
        <dbReference type="Proteomes" id="UP000070299"/>
    </source>
</evidence>
<dbReference type="GO" id="GO:0003723">
    <property type="term" value="F:RNA binding"/>
    <property type="evidence" value="ECO:0007669"/>
    <property type="project" value="UniProtKB-UniRule"/>
</dbReference>
<keyword evidence="7 8" id="KW-0694">RNA-binding</keyword>
<evidence type="ECO:0000256" key="6">
    <source>
        <dbReference type="ARBA" id="ARBA00022839"/>
    </source>
</evidence>
<comment type="function">
    <text evidence="8">3'-5' exoribonuclease that releases 5'-nucleoside monophosphates and is involved in maturation of structured RNAs.</text>
</comment>
<dbReference type="GO" id="GO:0006402">
    <property type="term" value="P:mRNA catabolic process"/>
    <property type="evidence" value="ECO:0007669"/>
    <property type="project" value="TreeGrafter"/>
</dbReference>
<evidence type="ECO:0000256" key="1">
    <source>
        <dbReference type="ARBA" id="ARBA00001849"/>
    </source>
</evidence>
<evidence type="ECO:0000256" key="8">
    <source>
        <dbReference type="HAMAP-Rule" id="MF_01895"/>
    </source>
</evidence>
<keyword evidence="5 8" id="KW-0378">Hydrolase</keyword>
<dbReference type="NCBIfam" id="TIGR00358">
    <property type="entry name" value="3_prime_RNase"/>
    <property type="match status" value="1"/>
</dbReference>
<dbReference type="STRING" id="1799789.AX660_00735"/>
<evidence type="ECO:0000259" key="10">
    <source>
        <dbReference type="PROSITE" id="PS50126"/>
    </source>
</evidence>
<dbReference type="Gene3D" id="2.40.50.140">
    <property type="entry name" value="Nucleic acid-binding proteins"/>
    <property type="match status" value="2"/>
</dbReference>
<evidence type="ECO:0000256" key="4">
    <source>
        <dbReference type="ARBA" id="ARBA00022722"/>
    </source>
</evidence>
<accession>A0A136A718</accession>
<dbReference type="Pfam" id="PF00773">
    <property type="entry name" value="RNB"/>
    <property type="match status" value="1"/>
</dbReference>
<dbReference type="PROSITE" id="PS50126">
    <property type="entry name" value="S1"/>
    <property type="match status" value="1"/>
</dbReference>
<dbReference type="PANTHER" id="PTHR23355">
    <property type="entry name" value="RIBONUCLEASE"/>
    <property type="match status" value="1"/>
</dbReference>
<dbReference type="Pfam" id="PF00575">
    <property type="entry name" value="S1"/>
    <property type="match status" value="1"/>
</dbReference>
<dbReference type="OrthoDB" id="9764149at2"/>
<dbReference type="GO" id="GO:0008859">
    <property type="term" value="F:exoribonuclease II activity"/>
    <property type="evidence" value="ECO:0007669"/>
    <property type="project" value="UniProtKB-UniRule"/>
</dbReference>
<keyword evidence="4 8" id="KW-0540">Nuclease</keyword>
<organism evidence="11 12">
    <name type="scientific">Paraglaciecola hydrolytica</name>
    <dbReference type="NCBI Taxonomy" id="1799789"/>
    <lineage>
        <taxon>Bacteria</taxon>
        <taxon>Pseudomonadati</taxon>
        <taxon>Pseudomonadota</taxon>
        <taxon>Gammaproteobacteria</taxon>
        <taxon>Alteromonadales</taxon>
        <taxon>Alteromonadaceae</taxon>
        <taxon>Paraglaciecola</taxon>
    </lineage>
</organism>
<dbReference type="InterPro" id="IPR022966">
    <property type="entry name" value="RNase_II/R_CS"/>
</dbReference>
<keyword evidence="12" id="KW-1185">Reference proteome</keyword>
<dbReference type="EMBL" id="LSNE01000001">
    <property type="protein sequence ID" value="KXI31017.1"/>
    <property type="molecule type" value="Genomic_DNA"/>
</dbReference>
<feature type="compositionally biased region" description="Low complexity" evidence="9">
    <location>
        <begin position="794"/>
        <end position="805"/>
    </location>
</feature>
<dbReference type="EC" id="3.1.13.1" evidence="8"/>
<dbReference type="AlphaFoldDB" id="A0A136A718"/>
<feature type="domain" description="S1 motif" evidence="10">
    <location>
        <begin position="641"/>
        <end position="722"/>
    </location>
</feature>
<dbReference type="CDD" id="cd04471">
    <property type="entry name" value="S1_RNase_R"/>
    <property type="match status" value="1"/>
</dbReference>
<dbReference type="GO" id="GO:0005829">
    <property type="term" value="C:cytosol"/>
    <property type="evidence" value="ECO:0007669"/>
    <property type="project" value="UniProtKB-ARBA"/>
</dbReference>
<dbReference type="Pfam" id="PF08206">
    <property type="entry name" value="OB_RNB"/>
    <property type="match status" value="1"/>
</dbReference>
<dbReference type="Proteomes" id="UP000070299">
    <property type="component" value="Unassembled WGS sequence"/>
</dbReference>
<dbReference type="HAMAP" id="MF_01895">
    <property type="entry name" value="RNase_R"/>
    <property type="match status" value="1"/>
</dbReference>
<evidence type="ECO:0000256" key="7">
    <source>
        <dbReference type="ARBA" id="ARBA00022884"/>
    </source>
</evidence>
<dbReference type="RefSeq" id="WP_068371010.1">
    <property type="nucleotide sequence ID" value="NZ_LSNE01000001.1"/>
</dbReference>
<dbReference type="InterPro" id="IPR050180">
    <property type="entry name" value="RNR_Ribonuclease"/>
</dbReference>
<dbReference type="SMART" id="SM00316">
    <property type="entry name" value="S1"/>
    <property type="match status" value="1"/>
</dbReference>
<gene>
    <name evidence="8" type="primary">rnr</name>
    <name evidence="11" type="ORF">AX660_00735</name>
</gene>
<dbReference type="InterPro" id="IPR040476">
    <property type="entry name" value="CSD2"/>
</dbReference>
<protein>
    <recommendedName>
        <fullName evidence="8">Ribonuclease R</fullName>
        <shortName evidence="8">RNase R</shortName>
        <ecNumber evidence="8">3.1.13.1</ecNumber>
    </recommendedName>
</protein>
<dbReference type="Pfam" id="PF17876">
    <property type="entry name" value="CSD2"/>
    <property type="match status" value="1"/>
</dbReference>
<comment type="catalytic activity">
    <reaction evidence="1 8">
        <text>Exonucleolytic cleavage in the 3'- to 5'-direction to yield nucleoside 5'-phosphates.</text>
        <dbReference type="EC" id="3.1.13.1"/>
    </reaction>
</comment>
<dbReference type="NCBIfam" id="NF008648">
    <property type="entry name" value="PRK11642.1"/>
    <property type="match status" value="1"/>
</dbReference>
<dbReference type="InterPro" id="IPR011129">
    <property type="entry name" value="CSD"/>
</dbReference>
<evidence type="ECO:0000256" key="2">
    <source>
        <dbReference type="ARBA" id="ARBA00004496"/>
    </source>
</evidence>
<sequence length="813" mass="91412">MSDDPFFQREKEKYENPVASREYLLSMLVKGKKPLSFLEFCQQLNASDEDSRIGIQRRLRAMEREGQIEFNRDKKYALIKTDELIQGRVIGHREGFGFLKRDDGEKDLFIHQMQMATVLHGDLVQVKESGTDNRGRREARIVKIVEPRSEPIVGRYFFENNVGVVIPDDSRINHEIMIPKEQTNGARQGHIVVVEIVQRPRKRVNAIGKIVEVLGEHMAPGMEIDMALRTFDIPHQWPKGVTKQISGLSAEVPEEAKSGRIDLRQLPLVTIDGEDARDFDDAVFCEPLEKGGWQLWVAIADVSSYVRPGTALDSEAQNRGTSVYFPEQVVPMLPEVLSNGLCSLNPQVDRLCMVCEMTVSETGKLQEHQFYEAVMNSKARLTYTKVWNILEGDETLQKRYAEQVPHLKNLYAMYHALKRTRAQRGAIEFETQESKFIFNAQRKIDHIVPVVRNDAHKLIEECMILANVSAAKTLSKNKAEALYRVHAEPDPDRLSSFLSYLAEVGITHRISGEVKPQDLTDVITKIQGRPDQELIQTMLLRSMKQAVYDHENIGHFGLSLEAYAHFTSPIRRYPDLVVHRALKAIIDKQQQRKNLSGGKAYSIAEVEALGEQCSMAERRADDATRDVSDWLKCEFMLDHVGDSFEGVIASVTNFGFFVRLTEFGIDGLVHITALDSDYYRYDDVKQHLVGERSGTIYRLGDQLEVKVASVNLDERKIDFILPTSGKPQGQRKGKPARSGKPVRNGKDTTPAATSSGARDTRRPAKDKSPSGAAKNGAAPKGRSTSSGKGKKPSSKTTSKSTSKTGKPPRKRKG</sequence>
<dbReference type="InterPro" id="IPR012340">
    <property type="entry name" value="NA-bd_OB-fold"/>
</dbReference>
<dbReference type="PROSITE" id="PS01175">
    <property type="entry name" value="RIBONUCLEASE_II"/>
    <property type="match status" value="1"/>
</dbReference>
<keyword evidence="3 8" id="KW-0963">Cytoplasm</keyword>
<evidence type="ECO:0000256" key="5">
    <source>
        <dbReference type="ARBA" id="ARBA00022801"/>
    </source>
</evidence>
<evidence type="ECO:0000256" key="3">
    <source>
        <dbReference type="ARBA" id="ARBA00022490"/>
    </source>
</evidence>
<proteinExistence type="inferred from homology"/>
<dbReference type="InterPro" id="IPR011805">
    <property type="entry name" value="RNase_R"/>
</dbReference>
<dbReference type="InterPro" id="IPR001900">
    <property type="entry name" value="RNase_II/R"/>
</dbReference>
<dbReference type="SUPFAM" id="SSF50249">
    <property type="entry name" value="Nucleic acid-binding proteins"/>
    <property type="match status" value="4"/>
</dbReference>
<name>A0A136A718_9ALTE</name>
<keyword evidence="6 8" id="KW-0269">Exonuclease</keyword>
<comment type="subcellular location">
    <subcellularLocation>
        <location evidence="2 8">Cytoplasm</location>
    </subcellularLocation>
</comment>
<evidence type="ECO:0000256" key="9">
    <source>
        <dbReference type="SAM" id="MobiDB-lite"/>
    </source>
</evidence>
<feature type="compositionally biased region" description="Basic and acidic residues" evidence="9">
    <location>
        <begin position="758"/>
        <end position="768"/>
    </location>
</feature>
<dbReference type="InterPro" id="IPR004476">
    <property type="entry name" value="RNase_II/RNase_R"/>
</dbReference>
<comment type="caution">
    <text evidence="11">The sequence shown here is derived from an EMBL/GenBank/DDBJ whole genome shotgun (WGS) entry which is preliminary data.</text>
</comment>
<feature type="region of interest" description="Disordered" evidence="9">
    <location>
        <begin position="721"/>
        <end position="813"/>
    </location>
</feature>
<dbReference type="InterPro" id="IPR003029">
    <property type="entry name" value="S1_domain"/>
</dbReference>
<dbReference type="SMART" id="SM00357">
    <property type="entry name" value="CSP"/>
    <property type="match status" value="1"/>
</dbReference>
<dbReference type="PANTHER" id="PTHR23355:SF9">
    <property type="entry name" value="DIS3-LIKE EXONUCLEASE 2"/>
    <property type="match status" value="1"/>
</dbReference>
<evidence type="ECO:0000313" key="11">
    <source>
        <dbReference type="EMBL" id="KXI31017.1"/>
    </source>
</evidence>
<reference evidence="12" key="1">
    <citation type="submission" date="2016-02" db="EMBL/GenBank/DDBJ databases">
        <authorList>
            <person name="Schultz-Johansen M."/>
            <person name="Glaring M.A."/>
            <person name="Bech P.K."/>
            <person name="Stougaard P."/>
        </authorList>
    </citation>
    <scope>NUCLEOTIDE SEQUENCE [LARGE SCALE GENOMIC DNA]</scope>
    <source>
        <strain evidence="12">S66</strain>
    </source>
</reference>
<comment type="similarity">
    <text evidence="8">Belongs to the RNR ribonuclease family. RNase R subfamily.</text>
</comment>
<dbReference type="SMART" id="SM00955">
    <property type="entry name" value="RNB"/>
    <property type="match status" value="1"/>
</dbReference>